<keyword evidence="2" id="KW-1015">Disulfide bond</keyword>
<sequence>MILHDHDTSIQSWKSSQDPSSGDFRYLITNLQEGFILLGDGIYATRIFPIKTVPSTTNATFPAMLRMEEDGVVRLLVWRGKWEVDWTSPAEDDCDTYKACDGDNKFCNIVNLNPMCNCIKEFEPSDHHSGKHCVRKTKLSCLEKEFAKMTNMKLPEFGEQMIHTIAVVRRLQTWTRKMACQIA</sequence>
<protein>
    <submittedName>
        <fullName evidence="6">S-locus-specific glycoprotein BS29-2-like</fullName>
    </submittedName>
</protein>
<dbReference type="GeneID" id="104703908"/>
<evidence type="ECO:0000256" key="1">
    <source>
        <dbReference type="ARBA" id="ARBA00022729"/>
    </source>
</evidence>
<name>A0ABM0SZA4_CAMSA</name>
<dbReference type="RefSeq" id="XP_010418301.1">
    <property type="nucleotide sequence ID" value="XM_010419999.2"/>
</dbReference>
<reference evidence="6" key="2">
    <citation type="submission" date="2025-08" db="UniProtKB">
        <authorList>
            <consortium name="RefSeq"/>
        </authorList>
    </citation>
    <scope>IDENTIFICATION</scope>
    <source>
        <tissue evidence="6">Leaf</tissue>
    </source>
</reference>
<dbReference type="Proteomes" id="UP000694864">
    <property type="component" value="Chromosome 7"/>
</dbReference>
<dbReference type="InterPro" id="IPR000858">
    <property type="entry name" value="S_locus_glycoprot_dom"/>
</dbReference>
<reference evidence="5" key="1">
    <citation type="journal article" date="2014" name="Nat. Commun.">
        <title>The emerging biofuel crop Camelina sativa retains a highly undifferentiated hexaploid genome structure.</title>
        <authorList>
            <person name="Kagale S."/>
            <person name="Koh C."/>
            <person name="Nixon J."/>
            <person name="Bollina V."/>
            <person name="Clarke W.E."/>
            <person name="Tuteja R."/>
            <person name="Spillane C."/>
            <person name="Robinson S.J."/>
            <person name="Links M.G."/>
            <person name="Clarke C."/>
            <person name="Higgins E.E."/>
            <person name="Huebert T."/>
            <person name="Sharpe A.G."/>
            <person name="Parkin I.A."/>
        </authorList>
    </citation>
    <scope>NUCLEOTIDE SEQUENCE [LARGE SCALE GENOMIC DNA]</scope>
    <source>
        <strain evidence="5">cv. DH55</strain>
    </source>
</reference>
<dbReference type="PANTHER" id="PTHR32444">
    <property type="entry name" value="BULB-TYPE LECTIN DOMAIN-CONTAINING PROTEIN"/>
    <property type="match status" value="1"/>
</dbReference>
<feature type="domain" description="S-locus glycoprotein" evidence="4">
    <location>
        <begin position="58"/>
        <end position="125"/>
    </location>
</feature>
<feature type="region of interest" description="Disordered" evidence="3">
    <location>
        <begin position="1"/>
        <end position="20"/>
    </location>
</feature>
<evidence type="ECO:0000313" key="6">
    <source>
        <dbReference type="RefSeq" id="XP_010418301.1"/>
    </source>
</evidence>
<evidence type="ECO:0000256" key="2">
    <source>
        <dbReference type="ARBA" id="ARBA00023157"/>
    </source>
</evidence>
<organism evidence="5 6">
    <name type="scientific">Camelina sativa</name>
    <name type="common">False flax</name>
    <name type="synonym">Myagrum sativum</name>
    <dbReference type="NCBI Taxonomy" id="90675"/>
    <lineage>
        <taxon>Eukaryota</taxon>
        <taxon>Viridiplantae</taxon>
        <taxon>Streptophyta</taxon>
        <taxon>Embryophyta</taxon>
        <taxon>Tracheophyta</taxon>
        <taxon>Spermatophyta</taxon>
        <taxon>Magnoliopsida</taxon>
        <taxon>eudicotyledons</taxon>
        <taxon>Gunneridae</taxon>
        <taxon>Pentapetalae</taxon>
        <taxon>rosids</taxon>
        <taxon>malvids</taxon>
        <taxon>Brassicales</taxon>
        <taxon>Brassicaceae</taxon>
        <taxon>Camelineae</taxon>
        <taxon>Camelina</taxon>
    </lineage>
</organism>
<evidence type="ECO:0000259" key="4">
    <source>
        <dbReference type="Pfam" id="PF00954"/>
    </source>
</evidence>
<accession>A0ABM0SZA4</accession>
<keyword evidence="5" id="KW-1185">Reference proteome</keyword>
<dbReference type="PANTHER" id="PTHR32444:SF247">
    <property type="entry name" value="OS01G0958200 PROTEIN"/>
    <property type="match status" value="1"/>
</dbReference>
<keyword evidence="1" id="KW-0732">Signal</keyword>
<evidence type="ECO:0000313" key="5">
    <source>
        <dbReference type="Proteomes" id="UP000694864"/>
    </source>
</evidence>
<dbReference type="Pfam" id="PF00954">
    <property type="entry name" value="S_locus_glycop"/>
    <property type="match status" value="1"/>
</dbReference>
<gene>
    <name evidence="6" type="primary">LOC104703908</name>
</gene>
<proteinExistence type="predicted"/>
<feature type="compositionally biased region" description="Polar residues" evidence="3">
    <location>
        <begin position="9"/>
        <end position="20"/>
    </location>
</feature>
<evidence type="ECO:0000256" key="3">
    <source>
        <dbReference type="SAM" id="MobiDB-lite"/>
    </source>
</evidence>